<evidence type="ECO:0000313" key="3">
    <source>
        <dbReference type="Proteomes" id="UP000317421"/>
    </source>
</evidence>
<evidence type="ECO:0000256" key="1">
    <source>
        <dbReference type="SAM" id="MobiDB-lite"/>
    </source>
</evidence>
<name>A0A5C6AL36_9BACT</name>
<organism evidence="2 3">
    <name type="scientific">Botrimarina colliarenosi</name>
    <dbReference type="NCBI Taxonomy" id="2528001"/>
    <lineage>
        <taxon>Bacteria</taxon>
        <taxon>Pseudomonadati</taxon>
        <taxon>Planctomycetota</taxon>
        <taxon>Planctomycetia</taxon>
        <taxon>Pirellulales</taxon>
        <taxon>Lacipirellulaceae</taxon>
        <taxon>Botrimarina</taxon>
    </lineage>
</organism>
<protein>
    <submittedName>
        <fullName evidence="2">Uncharacterized protein</fullName>
    </submittedName>
</protein>
<dbReference type="AlphaFoldDB" id="A0A5C6AL36"/>
<sequence>MPLSPERHVSVMLDPKHPLAELLRRDKRYHFDAYVFVFDALRYGQEELGLGDSDEDSELDSEFDDSELEGDEVDEAEDDEERHVTGPELCRAIQHYAIHQYGMLAQSVLGHWGIHNTGDFGEIVFNLIGIGQMRKTDSDRREDFDDVYNFVEAFGQAEVFSIDNVDDDE</sequence>
<dbReference type="RefSeq" id="WP_231934295.1">
    <property type="nucleotide sequence ID" value="NZ_SJPR01000001.1"/>
</dbReference>
<dbReference type="EMBL" id="SJPR01000001">
    <property type="protein sequence ID" value="TWU00121.1"/>
    <property type="molecule type" value="Genomic_DNA"/>
</dbReference>
<feature type="compositionally biased region" description="Acidic residues" evidence="1">
    <location>
        <begin position="52"/>
        <end position="80"/>
    </location>
</feature>
<comment type="caution">
    <text evidence="2">The sequence shown here is derived from an EMBL/GenBank/DDBJ whole genome shotgun (WGS) entry which is preliminary data.</text>
</comment>
<gene>
    <name evidence="2" type="ORF">Pla108_10650</name>
</gene>
<dbReference type="Proteomes" id="UP000317421">
    <property type="component" value="Unassembled WGS sequence"/>
</dbReference>
<dbReference type="InterPro" id="IPR026406">
    <property type="entry name" value="Ver/Plancto_CHP"/>
</dbReference>
<accession>A0A5C6AL36</accession>
<keyword evidence="3" id="KW-1185">Reference proteome</keyword>
<evidence type="ECO:0000313" key="2">
    <source>
        <dbReference type="EMBL" id="TWU00121.1"/>
    </source>
</evidence>
<reference evidence="2 3" key="1">
    <citation type="submission" date="2019-02" db="EMBL/GenBank/DDBJ databases">
        <title>Deep-cultivation of Planctomycetes and their phenomic and genomic characterization uncovers novel biology.</title>
        <authorList>
            <person name="Wiegand S."/>
            <person name="Jogler M."/>
            <person name="Boedeker C."/>
            <person name="Pinto D."/>
            <person name="Vollmers J."/>
            <person name="Rivas-Marin E."/>
            <person name="Kohn T."/>
            <person name="Peeters S.H."/>
            <person name="Heuer A."/>
            <person name="Rast P."/>
            <person name="Oberbeckmann S."/>
            <person name="Bunk B."/>
            <person name="Jeske O."/>
            <person name="Meyerdierks A."/>
            <person name="Storesund J.E."/>
            <person name="Kallscheuer N."/>
            <person name="Luecker S."/>
            <person name="Lage O.M."/>
            <person name="Pohl T."/>
            <person name="Merkel B.J."/>
            <person name="Hornburger P."/>
            <person name="Mueller R.-W."/>
            <person name="Bruemmer F."/>
            <person name="Labrenz M."/>
            <person name="Spormann A.M."/>
            <person name="Op Den Camp H."/>
            <person name="Overmann J."/>
            <person name="Amann R."/>
            <person name="Jetten M.S.M."/>
            <person name="Mascher T."/>
            <person name="Medema M.H."/>
            <person name="Devos D.P."/>
            <person name="Kaster A.-K."/>
            <person name="Ovreas L."/>
            <person name="Rohde M."/>
            <person name="Galperin M.Y."/>
            <person name="Jogler C."/>
        </authorList>
    </citation>
    <scope>NUCLEOTIDE SEQUENCE [LARGE SCALE GENOMIC DNA]</scope>
    <source>
        <strain evidence="2 3">Pla108</strain>
    </source>
</reference>
<feature type="region of interest" description="Disordered" evidence="1">
    <location>
        <begin position="49"/>
        <end position="83"/>
    </location>
</feature>
<dbReference type="NCBIfam" id="TIGR04138">
    <property type="entry name" value="Plancto_Ver_chp"/>
    <property type="match status" value="1"/>
</dbReference>
<proteinExistence type="predicted"/>